<sequence>MFYKSRVALAISSTLVLSACGGDDSNPPPVTDNVLTVKVIDGYIQNAKVWLERKDSVNYILEDGEVSGTTDETGAVSLDLTQIDDINNYQLITYAEAGVAIDLDHGKPLAHDLLMTAYQGKVVTPLTTLIEAKCALRLAKRMLTNKRWVK</sequence>
<reference evidence="2 3" key="1">
    <citation type="submission" date="2007-08" db="EMBL/GenBank/DDBJ databases">
        <authorList>
            <consortium name="The Vibrio harveyi Genome Sequencing Project"/>
            <person name="Bassler B."/>
            <person name="Clifton S.W."/>
            <person name="Fulton L."/>
            <person name="Delehaunty K."/>
            <person name="Fronick C."/>
            <person name="Harrison M."/>
            <person name="Markivic C."/>
            <person name="Fulton R."/>
            <person name="Tin-Wollam A.-M."/>
            <person name="Shah N."/>
            <person name="Pepin K."/>
            <person name="Nash W."/>
            <person name="Thiruvilangam P."/>
            <person name="Bhonagiri V."/>
            <person name="Waters C."/>
            <person name="Tu K.C."/>
            <person name="Irgon J."/>
            <person name="Wilson R.K."/>
        </authorList>
    </citation>
    <scope>NUCLEOTIDE SEQUENCE [LARGE SCALE GENOMIC DNA]</scope>
    <source>
        <strain evidence="3">ATCC BAA-1116 / BB120</strain>
    </source>
</reference>
<dbReference type="KEGG" id="vha:VIBHAR_00818"/>
<name>A7MWC2_VIBC1</name>
<dbReference type="AlphaFoldDB" id="A7MWC2"/>
<dbReference type="EMBL" id="CP000789">
    <property type="protein sequence ID" value="ABU69819.1"/>
    <property type="molecule type" value="Genomic_DNA"/>
</dbReference>
<keyword evidence="1" id="KW-0732">Signal</keyword>
<dbReference type="RefSeq" id="WP_012126927.1">
    <property type="nucleotide sequence ID" value="NC_009783.1"/>
</dbReference>
<feature type="chain" id="PRO_5002712737" evidence="1">
    <location>
        <begin position="20"/>
        <end position="150"/>
    </location>
</feature>
<organism evidence="2 3">
    <name type="scientific">Vibrio campbellii (strain ATCC BAA-1116)</name>
    <dbReference type="NCBI Taxonomy" id="2902295"/>
    <lineage>
        <taxon>Bacteria</taxon>
        <taxon>Pseudomonadati</taxon>
        <taxon>Pseudomonadota</taxon>
        <taxon>Gammaproteobacteria</taxon>
        <taxon>Vibrionales</taxon>
        <taxon>Vibrionaceae</taxon>
        <taxon>Vibrio</taxon>
    </lineage>
</organism>
<accession>A7MWC2</accession>
<dbReference type="PROSITE" id="PS51257">
    <property type="entry name" value="PROKAR_LIPOPROTEIN"/>
    <property type="match status" value="1"/>
</dbReference>
<evidence type="ECO:0000256" key="1">
    <source>
        <dbReference type="SAM" id="SignalP"/>
    </source>
</evidence>
<evidence type="ECO:0000313" key="3">
    <source>
        <dbReference type="Proteomes" id="UP000008152"/>
    </source>
</evidence>
<feature type="signal peptide" evidence="1">
    <location>
        <begin position="1"/>
        <end position="19"/>
    </location>
</feature>
<gene>
    <name evidence="2" type="ordered locus">VIBHAR_00818</name>
</gene>
<proteinExistence type="predicted"/>
<dbReference type="PATRIC" id="fig|338187.36.peg.763"/>
<dbReference type="Proteomes" id="UP000008152">
    <property type="component" value="Chromosome I"/>
</dbReference>
<protein>
    <submittedName>
        <fullName evidence="2">Uncharacterized protein</fullName>
    </submittedName>
</protein>
<evidence type="ECO:0000313" key="2">
    <source>
        <dbReference type="EMBL" id="ABU69819.1"/>
    </source>
</evidence>